<evidence type="ECO:0000313" key="2">
    <source>
        <dbReference type="Proteomes" id="UP001597394"/>
    </source>
</evidence>
<evidence type="ECO:0000313" key="1">
    <source>
        <dbReference type="EMBL" id="MFD2544621.1"/>
    </source>
</evidence>
<comment type="caution">
    <text evidence="1">The sequence shown here is derived from an EMBL/GenBank/DDBJ whole genome shotgun (WGS) entry which is preliminary data.</text>
</comment>
<protein>
    <submittedName>
        <fullName evidence="1">Phosphoribosyl-ATP pyrophosphatase</fullName>
    </submittedName>
</protein>
<accession>A0ABW5K729</accession>
<gene>
    <name evidence="1" type="ORF">ACFSO8_04005</name>
</gene>
<name>A0ABW5K729_9FLAO</name>
<dbReference type="EMBL" id="JBHULG010000001">
    <property type="protein sequence ID" value="MFD2544621.1"/>
    <property type="molecule type" value="Genomic_DNA"/>
</dbReference>
<proteinExistence type="predicted"/>
<dbReference type="RefSeq" id="WP_255927810.1">
    <property type="nucleotide sequence ID" value="NZ_JANFQP010000001.1"/>
</dbReference>
<dbReference type="Proteomes" id="UP001597394">
    <property type="component" value="Unassembled WGS sequence"/>
</dbReference>
<sequence length="165" mass="18566">MGSKYSSLEELRRKKALLKQEVAEIEDLITFDNAKESLSAFTNGFTDKFLKEETKPDGEKTIAINTNEIVKEFSNSVKDKVLNRNSVYGFAKSDAGMSLVENALKIGAVSFVGNYAKKSLYNSSWKKKIIGLALIYLAPIALRFIRQKLENYQRNKTASSLEQLI</sequence>
<keyword evidence="2" id="KW-1185">Reference proteome</keyword>
<reference evidence="2" key="1">
    <citation type="journal article" date="2019" name="Int. J. Syst. Evol. Microbiol.">
        <title>The Global Catalogue of Microorganisms (GCM) 10K type strain sequencing project: providing services to taxonomists for standard genome sequencing and annotation.</title>
        <authorList>
            <consortium name="The Broad Institute Genomics Platform"/>
            <consortium name="The Broad Institute Genome Sequencing Center for Infectious Disease"/>
            <person name="Wu L."/>
            <person name="Ma J."/>
        </authorList>
    </citation>
    <scope>NUCLEOTIDE SEQUENCE [LARGE SCALE GENOMIC DNA]</scope>
    <source>
        <strain evidence="2">KCTC 52204</strain>
    </source>
</reference>
<organism evidence="1 2">
    <name type="scientific">Kaistella montana</name>
    <dbReference type="NCBI Taxonomy" id="1849733"/>
    <lineage>
        <taxon>Bacteria</taxon>
        <taxon>Pseudomonadati</taxon>
        <taxon>Bacteroidota</taxon>
        <taxon>Flavobacteriia</taxon>
        <taxon>Flavobacteriales</taxon>
        <taxon>Weeksellaceae</taxon>
        <taxon>Chryseobacterium group</taxon>
        <taxon>Kaistella</taxon>
    </lineage>
</organism>